<comment type="cofactor">
    <cofactor evidence="6">
        <name>[4Fe-4S] cluster</name>
        <dbReference type="ChEBI" id="CHEBI:49883"/>
    </cofactor>
    <text evidence="6">Binds 1 [4Fe-4S] cluster. The cluster is coordinated with 3 cysteines and an exchangeable S-adenosyl-L-methionine.</text>
</comment>
<evidence type="ECO:0000256" key="2">
    <source>
        <dbReference type="ARBA" id="ARBA00022691"/>
    </source>
</evidence>
<dbReference type="InterPro" id="IPR016431">
    <property type="entry name" value="Pyrv-formate_lyase-activ_prd"/>
</dbReference>
<evidence type="ECO:0000256" key="3">
    <source>
        <dbReference type="ARBA" id="ARBA00022723"/>
    </source>
</evidence>
<feature type="binding site" evidence="6">
    <location>
        <position position="87"/>
    </location>
    <ligand>
        <name>[4Fe-4S] cluster</name>
        <dbReference type="ChEBI" id="CHEBI:49883"/>
        <note>4Fe-4S-S-AdoMet</note>
    </ligand>
</feature>
<keyword evidence="1" id="KW-0004">4Fe-4S</keyword>
<dbReference type="PANTHER" id="PTHR30352:SF5">
    <property type="entry name" value="PYRUVATE FORMATE-LYASE 1-ACTIVATING ENZYME"/>
    <property type="match status" value="1"/>
</dbReference>
<evidence type="ECO:0000313" key="9">
    <source>
        <dbReference type="Proteomes" id="UP000234857"/>
    </source>
</evidence>
<accession>A0A2N5ZHP5</accession>
<organism evidence="8 9">
    <name type="scientific">Muiribacterium halophilum</name>
    <dbReference type="NCBI Taxonomy" id="2053465"/>
    <lineage>
        <taxon>Bacteria</taxon>
        <taxon>Candidatus Muiribacteriota</taxon>
        <taxon>Candidatus Muiribacteriia</taxon>
        <taxon>Candidatus Muiribacteriales</taxon>
        <taxon>Candidatus Muiribacteriaceae</taxon>
        <taxon>Candidatus Muiribacterium</taxon>
    </lineage>
</organism>
<dbReference type="AlphaFoldDB" id="A0A2N5ZHP5"/>
<name>A0A2N5ZHP5_MUIH1</name>
<dbReference type="SFLD" id="SFLDS00029">
    <property type="entry name" value="Radical_SAM"/>
    <property type="match status" value="1"/>
</dbReference>
<feature type="binding site" evidence="6">
    <location>
        <position position="83"/>
    </location>
    <ligand>
        <name>[4Fe-4S] cluster</name>
        <dbReference type="ChEBI" id="CHEBI:49883"/>
        <note>4Fe-4S-S-AdoMet</note>
    </ligand>
</feature>
<dbReference type="PROSITE" id="PS51918">
    <property type="entry name" value="RADICAL_SAM"/>
    <property type="match status" value="1"/>
</dbReference>
<dbReference type="Gene3D" id="3.20.20.70">
    <property type="entry name" value="Aldolase class I"/>
    <property type="match status" value="1"/>
</dbReference>
<dbReference type="PIRSF" id="PIRSF004869">
    <property type="entry name" value="PflX_prd"/>
    <property type="match status" value="1"/>
</dbReference>
<dbReference type="InterPro" id="IPR006638">
    <property type="entry name" value="Elp3/MiaA/NifB-like_rSAM"/>
</dbReference>
<dbReference type="Pfam" id="PF04055">
    <property type="entry name" value="Radical_SAM"/>
    <property type="match status" value="1"/>
</dbReference>
<feature type="domain" description="Radical SAM core" evidence="7">
    <location>
        <begin position="68"/>
        <end position="283"/>
    </location>
</feature>
<evidence type="ECO:0000256" key="6">
    <source>
        <dbReference type="PIRSR" id="PIRSR004869-50"/>
    </source>
</evidence>
<dbReference type="SFLD" id="SFLDG01101">
    <property type="entry name" value="Uncharacterised_Radical_SAM_Su"/>
    <property type="match status" value="1"/>
</dbReference>
<keyword evidence="2 6" id="KW-0949">S-adenosyl-L-methionine</keyword>
<dbReference type="NCBIfam" id="TIGR04337">
    <property type="entry name" value="AmmeMemoSam_rS"/>
    <property type="match status" value="1"/>
</dbReference>
<dbReference type="GO" id="GO:0003824">
    <property type="term" value="F:catalytic activity"/>
    <property type="evidence" value="ECO:0007669"/>
    <property type="project" value="InterPro"/>
</dbReference>
<gene>
    <name evidence="8" type="primary">amrS</name>
    <name evidence="8" type="ORF">C0601_05370</name>
</gene>
<evidence type="ECO:0000256" key="5">
    <source>
        <dbReference type="ARBA" id="ARBA00023014"/>
    </source>
</evidence>
<dbReference type="GO" id="GO:0051539">
    <property type="term" value="F:4 iron, 4 sulfur cluster binding"/>
    <property type="evidence" value="ECO:0007669"/>
    <property type="project" value="UniProtKB-KW"/>
</dbReference>
<dbReference type="CDD" id="cd01335">
    <property type="entry name" value="Radical_SAM"/>
    <property type="match status" value="1"/>
</dbReference>
<dbReference type="Proteomes" id="UP000234857">
    <property type="component" value="Unassembled WGS sequence"/>
</dbReference>
<evidence type="ECO:0000259" key="7">
    <source>
        <dbReference type="PROSITE" id="PS51918"/>
    </source>
</evidence>
<dbReference type="EMBL" id="PKTG01000069">
    <property type="protein sequence ID" value="PLX18189.1"/>
    <property type="molecule type" value="Genomic_DNA"/>
</dbReference>
<keyword evidence="5 6" id="KW-0411">Iron-sulfur</keyword>
<keyword evidence="4 6" id="KW-0408">Iron</keyword>
<evidence type="ECO:0000256" key="1">
    <source>
        <dbReference type="ARBA" id="ARBA00022485"/>
    </source>
</evidence>
<dbReference type="InterPro" id="IPR013785">
    <property type="entry name" value="Aldolase_TIM"/>
</dbReference>
<reference evidence="8 9" key="1">
    <citation type="submission" date="2017-11" db="EMBL/GenBank/DDBJ databases">
        <title>Genome-resolved metagenomics identifies genetic mobility, metabolic interactions, and unexpected diversity in perchlorate-reducing communities.</title>
        <authorList>
            <person name="Barnum T.P."/>
            <person name="Figueroa I.A."/>
            <person name="Carlstrom C.I."/>
            <person name="Lucas L.N."/>
            <person name="Engelbrektson A.L."/>
            <person name="Coates J.D."/>
        </authorList>
    </citation>
    <scope>NUCLEOTIDE SEQUENCE [LARGE SCALE GENOMIC DNA]</scope>
    <source>
        <strain evidence="8">BM706</strain>
    </source>
</reference>
<proteinExistence type="predicted"/>
<dbReference type="InterPro" id="IPR027596">
    <property type="entry name" value="AmmeMemoSam_rS"/>
</dbReference>
<feature type="binding site" evidence="6">
    <location>
        <position position="90"/>
    </location>
    <ligand>
        <name>[4Fe-4S] cluster</name>
        <dbReference type="ChEBI" id="CHEBI:49883"/>
        <note>4Fe-4S-S-AdoMet</note>
    </ligand>
</feature>
<dbReference type="InterPro" id="IPR007197">
    <property type="entry name" value="rSAM"/>
</dbReference>
<keyword evidence="3 6" id="KW-0479">Metal-binding</keyword>
<sequence>MKEAFFYSVEENGNIICRLCPRECRFKKEDDIGACLAYKRSQDRLFSRNYGIVSASNIDPIEKKPLYHFYPGSLIMSLGTWGCNLKCDFCQNSSISQSFVPSEPVLIESVVEQALKIERNIGVAFTYNEPFIWYEFVYDMAKRLKENDMKVVLVSNGTVNKEPLERLLPYVDAFNIDLKGFSEEFYKKICKGYLETVKENIKLINDSGKHLEITNLLITDENDDEKEFLEMVEFVAGINDSIPLHISRYFPNYKMKRPATGLEKMEKFVKIAMQYLKYVYAGNVPWESNTLCPVCDSIVIRRNHFSIKRLDENGKCPQCQTTIFSNV</sequence>
<comment type="caution">
    <text evidence="8">The sequence shown here is derived from an EMBL/GenBank/DDBJ whole genome shotgun (WGS) entry which is preliminary data.</text>
</comment>
<evidence type="ECO:0000256" key="4">
    <source>
        <dbReference type="ARBA" id="ARBA00023004"/>
    </source>
</evidence>
<evidence type="ECO:0000313" key="8">
    <source>
        <dbReference type="EMBL" id="PLX18189.1"/>
    </source>
</evidence>
<dbReference type="InterPro" id="IPR058240">
    <property type="entry name" value="rSAM_sf"/>
</dbReference>
<dbReference type="GO" id="GO:0046872">
    <property type="term" value="F:metal ion binding"/>
    <property type="evidence" value="ECO:0007669"/>
    <property type="project" value="UniProtKB-KW"/>
</dbReference>
<dbReference type="PANTHER" id="PTHR30352">
    <property type="entry name" value="PYRUVATE FORMATE-LYASE-ACTIVATING ENZYME"/>
    <property type="match status" value="1"/>
</dbReference>
<dbReference type="SMART" id="SM00729">
    <property type="entry name" value="Elp3"/>
    <property type="match status" value="1"/>
</dbReference>
<protein>
    <submittedName>
        <fullName evidence="8">AmmeMemoRadiSam system radical SAM enzyme</fullName>
    </submittedName>
</protein>
<dbReference type="InterPro" id="IPR034457">
    <property type="entry name" value="Organic_radical-activating"/>
</dbReference>
<dbReference type="SUPFAM" id="SSF102114">
    <property type="entry name" value="Radical SAM enzymes"/>
    <property type="match status" value="1"/>
</dbReference>